<dbReference type="InterPro" id="IPR001279">
    <property type="entry name" value="Metallo-B-lactamas"/>
</dbReference>
<dbReference type="CDD" id="cd06262">
    <property type="entry name" value="metallo-hydrolase-like_MBL-fold"/>
    <property type="match status" value="1"/>
</dbReference>
<comment type="caution">
    <text evidence="6">The sequence shown here is derived from an EMBL/GenBank/DDBJ whole genome shotgun (WGS) entry which is preliminary data.</text>
</comment>
<evidence type="ECO:0000256" key="4">
    <source>
        <dbReference type="ARBA" id="ARBA00022833"/>
    </source>
</evidence>
<dbReference type="InterPro" id="IPR036866">
    <property type="entry name" value="RibonucZ/Hydroxyglut_hydro"/>
</dbReference>
<organism evidence="6 7">
    <name type="scientific">Amycolatopsis minnesotensis</name>
    <dbReference type="NCBI Taxonomy" id="337894"/>
    <lineage>
        <taxon>Bacteria</taxon>
        <taxon>Bacillati</taxon>
        <taxon>Actinomycetota</taxon>
        <taxon>Actinomycetes</taxon>
        <taxon>Pseudonocardiales</taxon>
        <taxon>Pseudonocardiaceae</taxon>
        <taxon>Amycolatopsis</taxon>
    </lineage>
</organism>
<evidence type="ECO:0000259" key="5">
    <source>
        <dbReference type="SMART" id="SM00849"/>
    </source>
</evidence>
<reference evidence="7" key="1">
    <citation type="journal article" date="2019" name="Int. J. Syst. Evol. Microbiol.">
        <title>The Global Catalogue of Microorganisms (GCM) 10K type strain sequencing project: providing services to taxonomists for standard genome sequencing and annotation.</title>
        <authorList>
            <consortium name="The Broad Institute Genomics Platform"/>
            <consortium name="The Broad Institute Genome Sequencing Center for Infectious Disease"/>
            <person name="Wu L."/>
            <person name="Ma J."/>
        </authorList>
    </citation>
    <scope>NUCLEOTIDE SEQUENCE [LARGE SCALE GENOMIC DNA]</scope>
    <source>
        <strain evidence="7">JCM 14545</strain>
    </source>
</reference>
<evidence type="ECO:0000256" key="2">
    <source>
        <dbReference type="ARBA" id="ARBA00022723"/>
    </source>
</evidence>
<dbReference type="Gene3D" id="3.60.15.10">
    <property type="entry name" value="Ribonuclease Z/Hydroxyacylglutathione hydrolase-like"/>
    <property type="match status" value="1"/>
</dbReference>
<keyword evidence="7" id="KW-1185">Reference proteome</keyword>
<comment type="cofactor">
    <cofactor evidence="1">
        <name>Zn(2+)</name>
        <dbReference type="ChEBI" id="CHEBI:29105"/>
    </cofactor>
</comment>
<dbReference type="EMBL" id="BAAANN010000031">
    <property type="protein sequence ID" value="GAA1979244.1"/>
    <property type="molecule type" value="Genomic_DNA"/>
</dbReference>
<protein>
    <submittedName>
        <fullName evidence="6">MBL fold metallo-hydrolase</fullName>
    </submittedName>
</protein>
<name>A0ABP5DI49_9PSEU</name>
<dbReference type="PANTHER" id="PTHR46233:SF3">
    <property type="entry name" value="HYDROXYACYLGLUTATHIONE HYDROLASE GLOC"/>
    <property type="match status" value="1"/>
</dbReference>
<dbReference type="Proteomes" id="UP001501116">
    <property type="component" value="Unassembled WGS sequence"/>
</dbReference>
<evidence type="ECO:0000313" key="6">
    <source>
        <dbReference type="EMBL" id="GAA1979244.1"/>
    </source>
</evidence>
<dbReference type="PANTHER" id="PTHR46233">
    <property type="entry name" value="HYDROXYACYLGLUTATHIONE HYDROLASE GLOC"/>
    <property type="match status" value="1"/>
</dbReference>
<sequence length="221" mass="22869">MDGRAETGRATALVQVEGVFVLVAGFAAGALGANCYLLAAGRGEACVVVDPGQDALEPLEAALAEHDLTPGAVLATHGHFDHVASAAEIARRHLVPVMLHPADHPMVPGGAALTPLTTGMIELAGLALDVDHAPGHTEGSVLVRVRTEEGGRLLISGDTLFAGSVGRTDREGGDRGRLHGSLRELVLPLPDETVVLPGHGPASTIGRERTTNPFFTRLDDD</sequence>
<gene>
    <name evidence="6" type="ORF">GCM10009754_64320</name>
</gene>
<proteinExistence type="predicted"/>
<feature type="domain" description="Metallo-beta-lactamase" evidence="5">
    <location>
        <begin position="32"/>
        <end position="199"/>
    </location>
</feature>
<keyword evidence="4" id="KW-0862">Zinc</keyword>
<dbReference type="SUPFAM" id="SSF56281">
    <property type="entry name" value="Metallo-hydrolase/oxidoreductase"/>
    <property type="match status" value="1"/>
</dbReference>
<evidence type="ECO:0000313" key="7">
    <source>
        <dbReference type="Proteomes" id="UP001501116"/>
    </source>
</evidence>
<accession>A0ABP5DI49</accession>
<dbReference type="SMART" id="SM00849">
    <property type="entry name" value="Lactamase_B"/>
    <property type="match status" value="1"/>
</dbReference>
<keyword evidence="3" id="KW-0378">Hydrolase</keyword>
<dbReference type="InterPro" id="IPR051453">
    <property type="entry name" value="MBL_Glyoxalase_II"/>
</dbReference>
<evidence type="ECO:0000256" key="1">
    <source>
        <dbReference type="ARBA" id="ARBA00001947"/>
    </source>
</evidence>
<dbReference type="Pfam" id="PF00753">
    <property type="entry name" value="Lactamase_B"/>
    <property type="match status" value="1"/>
</dbReference>
<evidence type="ECO:0000256" key="3">
    <source>
        <dbReference type="ARBA" id="ARBA00022801"/>
    </source>
</evidence>
<keyword evidence="2" id="KW-0479">Metal-binding</keyword>